<proteinExistence type="predicted"/>
<reference evidence="1 2" key="1">
    <citation type="journal article" date="2022" name="bioRxiv">
        <title>The genome of the oomycete Peronosclerospora sorghi, a cosmopolitan pathogen of maize and sorghum, is inflated with dispersed pseudogenes.</title>
        <authorList>
            <person name="Fletcher K."/>
            <person name="Martin F."/>
            <person name="Isakeit T."/>
            <person name="Cavanaugh K."/>
            <person name="Magill C."/>
            <person name="Michelmore R."/>
        </authorList>
    </citation>
    <scope>NUCLEOTIDE SEQUENCE [LARGE SCALE GENOMIC DNA]</scope>
    <source>
        <strain evidence="1">P6</strain>
    </source>
</reference>
<name>A0ACC0VZY1_9STRA</name>
<evidence type="ECO:0000313" key="2">
    <source>
        <dbReference type="Proteomes" id="UP001163321"/>
    </source>
</evidence>
<organism evidence="1 2">
    <name type="scientific">Peronosclerospora sorghi</name>
    <dbReference type="NCBI Taxonomy" id="230839"/>
    <lineage>
        <taxon>Eukaryota</taxon>
        <taxon>Sar</taxon>
        <taxon>Stramenopiles</taxon>
        <taxon>Oomycota</taxon>
        <taxon>Peronosporomycetes</taxon>
        <taxon>Peronosporales</taxon>
        <taxon>Peronosporaceae</taxon>
        <taxon>Peronosclerospora</taxon>
    </lineage>
</organism>
<protein>
    <submittedName>
        <fullName evidence="1">Uncharacterized protein</fullName>
    </submittedName>
</protein>
<keyword evidence="2" id="KW-1185">Reference proteome</keyword>
<sequence length="158" mass="17785">MAEDCMSDGNMSEINASASFESSVASSVWSYSVQQSGEESADERDQDPVNGEKRDHEASLSEQETDSGGQNGEENDFVSANARIMIMMMTERPIHRSRRRSPMIQERSSRDYFVGFWNAACFSIISVIVLTVLCKSKLFQFNPLSIERPRWPDSVLSL</sequence>
<gene>
    <name evidence="1" type="ORF">PsorP6_009569</name>
</gene>
<evidence type="ECO:0000313" key="1">
    <source>
        <dbReference type="EMBL" id="KAI9911413.1"/>
    </source>
</evidence>
<accession>A0ACC0VZY1</accession>
<comment type="caution">
    <text evidence="1">The sequence shown here is derived from an EMBL/GenBank/DDBJ whole genome shotgun (WGS) entry which is preliminary data.</text>
</comment>
<dbReference type="EMBL" id="CM047584">
    <property type="protein sequence ID" value="KAI9911413.1"/>
    <property type="molecule type" value="Genomic_DNA"/>
</dbReference>
<dbReference type="Proteomes" id="UP001163321">
    <property type="component" value="Chromosome 5"/>
</dbReference>